<sequence length="76" mass="8398">LIIESGRRAGGAVQGRILVGQDQFERQSQGRNRMLVDQSGQTAEHRFVVAALQLDAFGGGFDQKMTHQFRAVVLKN</sequence>
<dbReference type="WBParaSite" id="nRc.2.0.1.t23407-RA">
    <property type="protein sequence ID" value="nRc.2.0.1.t23407-RA"/>
    <property type="gene ID" value="nRc.2.0.1.g23407"/>
</dbReference>
<organism evidence="1 2">
    <name type="scientific">Romanomermis culicivorax</name>
    <name type="common">Nematode worm</name>
    <dbReference type="NCBI Taxonomy" id="13658"/>
    <lineage>
        <taxon>Eukaryota</taxon>
        <taxon>Metazoa</taxon>
        <taxon>Ecdysozoa</taxon>
        <taxon>Nematoda</taxon>
        <taxon>Enoplea</taxon>
        <taxon>Dorylaimia</taxon>
        <taxon>Mermithida</taxon>
        <taxon>Mermithoidea</taxon>
        <taxon>Mermithidae</taxon>
        <taxon>Romanomermis</taxon>
    </lineage>
</organism>
<evidence type="ECO:0000313" key="1">
    <source>
        <dbReference type="Proteomes" id="UP000887565"/>
    </source>
</evidence>
<dbReference type="AlphaFoldDB" id="A0A915JB73"/>
<name>A0A915JB73_ROMCU</name>
<evidence type="ECO:0000313" key="2">
    <source>
        <dbReference type="WBParaSite" id="nRc.2.0.1.t23407-RA"/>
    </source>
</evidence>
<keyword evidence="1" id="KW-1185">Reference proteome</keyword>
<dbReference type="Proteomes" id="UP000887565">
    <property type="component" value="Unplaced"/>
</dbReference>
<reference evidence="2" key="1">
    <citation type="submission" date="2022-11" db="UniProtKB">
        <authorList>
            <consortium name="WormBaseParasite"/>
        </authorList>
    </citation>
    <scope>IDENTIFICATION</scope>
</reference>
<protein>
    <submittedName>
        <fullName evidence="2">Uncharacterized protein</fullName>
    </submittedName>
</protein>
<proteinExistence type="predicted"/>
<accession>A0A915JB73</accession>